<dbReference type="InterPro" id="IPR007452">
    <property type="entry name" value="TamB_C"/>
</dbReference>
<keyword evidence="8" id="KW-1185">Reference proteome</keyword>
<evidence type="ECO:0000256" key="4">
    <source>
        <dbReference type="ARBA" id="ARBA00023136"/>
    </source>
</evidence>
<accession>A0ABV7D9I5</accession>
<comment type="subcellular location">
    <subcellularLocation>
        <location evidence="1">Membrane</location>
        <topology evidence="1">Single-pass membrane protein</topology>
    </subcellularLocation>
</comment>
<evidence type="ECO:0000313" key="8">
    <source>
        <dbReference type="Proteomes" id="UP001595444"/>
    </source>
</evidence>
<protein>
    <submittedName>
        <fullName evidence="7">Translocation/assembly module TamB domain-containing protein</fullName>
    </submittedName>
</protein>
<name>A0ABV7D9I5_9PROT</name>
<keyword evidence="2 5" id="KW-0812">Transmembrane</keyword>
<reference evidence="8" key="1">
    <citation type="journal article" date="2019" name="Int. J. Syst. Evol. Microbiol.">
        <title>The Global Catalogue of Microorganisms (GCM) 10K type strain sequencing project: providing services to taxonomists for standard genome sequencing and annotation.</title>
        <authorList>
            <consortium name="The Broad Institute Genomics Platform"/>
            <consortium name="The Broad Institute Genome Sequencing Center for Infectious Disease"/>
            <person name="Wu L."/>
            <person name="Ma J."/>
        </authorList>
    </citation>
    <scope>NUCLEOTIDE SEQUENCE [LARGE SCALE GENOMIC DNA]</scope>
    <source>
        <strain evidence="8">KCTC 62164</strain>
    </source>
</reference>
<evidence type="ECO:0000256" key="3">
    <source>
        <dbReference type="ARBA" id="ARBA00022989"/>
    </source>
</evidence>
<dbReference type="Proteomes" id="UP001595444">
    <property type="component" value="Unassembled WGS sequence"/>
</dbReference>
<keyword evidence="4 5" id="KW-0472">Membrane</keyword>
<sequence length="1436" mass="151208">MTETADIKPSGSLKAFAKKLLTALLGLAAVVAVTVGGALLWLSSDTGKNWLAGVLSEKLDSPGFDISLASIEGSLFSNFSVHGLTIADAEGTWLEAPKLDVTWSPSALWGGTIAVEQVAGDTVTAHRMPTVPASEQAGDTGGTAFLPSLIIGDVDLQVVYAEMPYRLSLSKVALSPERAEGALVFTDQGQTDRVQASVRWAADNAGKANKKFRLAVDLLAQKGGMLGDMIGLKAQEPLVVRLSGGGVPDKWQGTIDAAMEGALQVSGNASGNREELTLTLKQAQNSFLPAEVWALWGAEAEAVIQAKIGDVREITVEVDSRVSGAGAKLSGVLETKDGWRLENANLTLDVPTFKGAGVAAETIRIEAGGSLGLKNGHVKYLLTGASLQQGAANLGAIDTLGVLTYDAKGVSGTVDTAKFAAFYEDTALESVVLSGGWAYDYEGKNWQVDVSKAVADIASANNVTVKGTGGQFEMASGHIESSVSALAPFHDGRLTGGNLKLDVESHGDGEAVETDITLTTASMAYADEKLASLLGLAPQVNAKIRQTPEQISLQGLKIDGAALSVTSEGSVKPDGTGLDIEAAVKLANIAALTGNKMTMTGSLDVMAHATGSLKAPAITLETALASLDGYGVALTDPTLTAKLSPDPALENAWAGTVDLHTETTAGTVTINTSLAVTPEILALDEIHVALPGIGGTGAMALAFDGPVDGYLNLKLQETTLETVQLQGMAELDMQLTGTTDNFQVAINVSADNAELIRQGAFPLRMEIAAGALDIGWYAGELNYNTDIIIKGISQGSQHIDVIHIAGVSGSNAPLTLEANGYLGNSFTVEAGLTSQDKKAELSFSLLYGGVQAATTDTVKLDWADGFSLSAPAFTLAGGEGSLEASLQGDTEKALLKLDTIDMAFLNILRPGTVSAGSLSADVTFERLHGAETGVANFHFNNTEFAGGSFLEEKSQYSADLKATLKDHIIYIDGAAIKAGQTFGTLVAELPYERADGRKFKLKSGVPLKADLNWEGDIAPIWVLARRPNHILSGLLDGQLHLEGTLEAPVFDGQLEMKNGHYEYEPLGLVADIARLEVSGNQERIKLAALEATDGAKGTLSGTGYVELAENLSFPGQLNFTLSDFQVARQDHMNGTASADLSYVREKGGASTLKGSVETGRINVAMPRELPRSVVEIDVTEMNGFDDDDAALDLKKPTKQVPVVLDVAVSIPRAFFFEGRGLTSEWQGNLHMGGTSDDPRLLGSMTIREGNFKFGSKDFKISDGLLSFKGGRGFDPDLAITAEYNEGSLAARLQISGPASAPVIKLSSVPPLPEDEIMSRILFGRSVTEISALQVAEVAVAIDTLRGGSKFDMVGQLRRKLGLDTLTFGTSDTEESATLIRGGKYIRDNIYLEVETSTASSETSTRLKIDITKNLLAETEVGPRQGSRLSIKWFWDY</sequence>
<proteinExistence type="predicted"/>
<gene>
    <name evidence="7" type="ORF">ACFOKA_16920</name>
</gene>
<dbReference type="PANTHER" id="PTHR36985:SF1">
    <property type="entry name" value="TRANSLOCATION AND ASSEMBLY MODULE SUBUNIT TAMB"/>
    <property type="match status" value="1"/>
</dbReference>
<dbReference type="RefSeq" id="WP_194215465.1">
    <property type="nucleotide sequence ID" value="NZ_CP061205.1"/>
</dbReference>
<evidence type="ECO:0000256" key="5">
    <source>
        <dbReference type="SAM" id="Phobius"/>
    </source>
</evidence>
<feature type="domain" description="Translocation and assembly module TamB C-terminal" evidence="6">
    <location>
        <begin position="1089"/>
        <end position="1436"/>
    </location>
</feature>
<dbReference type="PANTHER" id="PTHR36985">
    <property type="entry name" value="TRANSLOCATION AND ASSEMBLY MODULE SUBUNIT TAMB"/>
    <property type="match status" value="1"/>
</dbReference>
<dbReference type="EMBL" id="JBHRSL010000027">
    <property type="protein sequence ID" value="MFC3053585.1"/>
    <property type="molecule type" value="Genomic_DNA"/>
</dbReference>
<evidence type="ECO:0000259" key="6">
    <source>
        <dbReference type="Pfam" id="PF04357"/>
    </source>
</evidence>
<comment type="caution">
    <text evidence="7">The sequence shown here is derived from an EMBL/GenBank/DDBJ whole genome shotgun (WGS) entry which is preliminary data.</text>
</comment>
<keyword evidence="3 5" id="KW-1133">Transmembrane helix</keyword>
<dbReference type="Pfam" id="PF04357">
    <property type="entry name" value="TamB"/>
    <property type="match status" value="1"/>
</dbReference>
<evidence type="ECO:0000313" key="7">
    <source>
        <dbReference type="EMBL" id="MFC3053585.1"/>
    </source>
</evidence>
<organism evidence="7 8">
    <name type="scientific">Kordiimonas pumila</name>
    <dbReference type="NCBI Taxonomy" id="2161677"/>
    <lineage>
        <taxon>Bacteria</taxon>
        <taxon>Pseudomonadati</taxon>
        <taxon>Pseudomonadota</taxon>
        <taxon>Alphaproteobacteria</taxon>
        <taxon>Kordiimonadales</taxon>
        <taxon>Kordiimonadaceae</taxon>
        <taxon>Kordiimonas</taxon>
    </lineage>
</organism>
<evidence type="ECO:0000256" key="2">
    <source>
        <dbReference type="ARBA" id="ARBA00022692"/>
    </source>
</evidence>
<feature type="transmembrane region" description="Helical" evidence="5">
    <location>
        <begin position="20"/>
        <end position="42"/>
    </location>
</feature>
<evidence type="ECO:0000256" key="1">
    <source>
        <dbReference type="ARBA" id="ARBA00004167"/>
    </source>
</evidence>